<evidence type="ECO:0000259" key="12">
    <source>
        <dbReference type="PROSITE" id="PS50928"/>
    </source>
</evidence>
<dbReference type="PANTHER" id="PTHR43744:SF8">
    <property type="entry name" value="SN-GLYCEROL-3-PHOSPHATE TRANSPORT SYSTEM PERMEASE PROTEIN UGPE"/>
    <property type="match status" value="1"/>
</dbReference>
<gene>
    <name evidence="13" type="primary">yurM</name>
    <name evidence="10" type="synonym">ugpE</name>
    <name evidence="13" type="ORF">GCM10007392_04630</name>
</gene>
<dbReference type="Proteomes" id="UP000626148">
    <property type="component" value="Unassembled WGS sequence"/>
</dbReference>
<dbReference type="GO" id="GO:0055085">
    <property type="term" value="P:transmembrane transport"/>
    <property type="evidence" value="ECO:0007669"/>
    <property type="project" value="InterPro"/>
</dbReference>
<dbReference type="PANTHER" id="PTHR43744">
    <property type="entry name" value="ABC TRANSPORTER PERMEASE PROTEIN MG189-RELATED-RELATED"/>
    <property type="match status" value="1"/>
</dbReference>
<keyword evidence="5 10" id="KW-1003">Cell membrane</keyword>
<feature type="transmembrane region" description="Helical" evidence="9">
    <location>
        <begin position="264"/>
        <end position="288"/>
    </location>
</feature>
<dbReference type="AlphaFoldDB" id="A0A918N601"/>
<evidence type="ECO:0000256" key="2">
    <source>
        <dbReference type="ARBA" id="ARBA00011557"/>
    </source>
</evidence>
<evidence type="ECO:0000256" key="9">
    <source>
        <dbReference type="RuleBase" id="RU363032"/>
    </source>
</evidence>
<evidence type="ECO:0000313" key="14">
    <source>
        <dbReference type="Proteomes" id="UP000626148"/>
    </source>
</evidence>
<reference evidence="13" key="2">
    <citation type="submission" date="2020-09" db="EMBL/GenBank/DDBJ databases">
        <authorList>
            <person name="Sun Q."/>
            <person name="Kim S."/>
        </authorList>
    </citation>
    <scope>NUCLEOTIDE SEQUENCE</scope>
    <source>
        <strain evidence="13">KCTC 22169</strain>
    </source>
</reference>
<dbReference type="SUPFAM" id="SSF161098">
    <property type="entry name" value="MetI-like"/>
    <property type="match status" value="1"/>
</dbReference>
<feature type="transmembrane region" description="Helical" evidence="9">
    <location>
        <begin position="132"/>
        <end position="153"/>
    </location>
</feature>
<dbReference type="Gene3D" id="1.10.3720.10">
    <property type="entry name" value="MetI-like"/>
    <property type="match status" value="1"/>
</dbReference>
<accession>A0A918N601</accession>
<comment type="subunit">
    <text evidence="2 10">The complex is composed of two ATP-binding proteins (UgpC), two transmembrane proteins (UgpA and UgpE) and a solute-binding protein (UgpB).</text>
</comment>
<evidence type="ECO:0000313" key="13">
    <source>
        <dbReference type="EMBL" id="GGX40900.1"/>
    </source>
</evidence>
<evidence type="ECO:0000256" key="5">
    <source>
        <dbReference type="ARBA" id="ARBA00022475"/>
    </source>
</evidence>
<dbReference type="EMBL" id="BMXR01000001">
    <property type="protein sequence ID" value="GGX40900.1"/>
    <property type="molecule type" value="Genomic_DNA"/>
</dbReference>
<keyword evidence="10" id="KW-0997">Cell inner membrane</keyword>
<keyword evidence="4 9" id="KW-0813">Transport</keyword>
<dbReference type="Pfam" id="PF00528">
    <property type="entry name" value="BPD_transp_1"/>
    <property type="match status" value="1"/>
</dbReference>
<dbReference type="PROSITE" id="PS50928">
    <property type="entry name" value="ABC_TM1"/>
    <property type="match status" value="1"/>
</dbReference>
<evidence type="ECO:0000256" key="11">
    <source>
        <dbReference type="SAM" id="MobiDB-lite"/>
    </source>
</evidence>
<keyword evidence="8 9" id="KW-0472">Membrane</keyword>
<feature type="domain" description="ABC transmembrane type-1" evidence="12">
    <location>
        <begin position="97"/>
        <end position="288"/>
    </location>
</feature>
<protein>
    <recommendedName>
        <fullName evidence="3 10">sn-glycerol-3-phosphate transport system permease protein UgpE</fullName>
    </recommendedName>
</protein>
<feature type="transmembrane region" description="Helical" evidence="9">
    <location>
        <begin position="221"/>
        <end position="244"/>
    </location>
</feature>
<reference evidence="13" key="1">
    <citation type="journal article" date="2014" name="Int. J. Syst. Evol. Microbiol.">
        <title>Complete genome sequence of Corynebacterium casei LMG S-19264T (=DSM 44701T), isolated from a smear-ripened cheese.</title>
        <authorList>
            <consortium name="US DOE Joint Genome Institute (JGI-PGF)"/>
            <person name="Walter F."/>
            <person name="Albersmeier A."/>
            <person name="Kalinowski J."/>
            <person name="Ruckert C."/>
        </authorList>
    </citation>
    <scope>NUCLEOTIDE SEQUENCE</scope>
    <source>
        <strain evidence="13">KCTC 22169</strain>
    </source>
</reference>
<keyword evidence="7 9" id="KW-1133">Transmembrane helix</keyword>
<dbReference type="InterPro" id="IPR035906">
    <property type="entry name" value="MetI-like_sf"/>
</dbReference>
<comment type="caution">
    <text evidence="13">The sequence shown here is derived from an EMBL/GenBank/DDBJ whole genome shotgun (WGS) entry which is preliminary data.</text>
</comment>
<comment type="similarity">
    <text evidence="9">Belongs to the binding-protein-dependent transport system permease family.</text>
</comment>
<evidence type="ECO:0000256" key="6">
    <source>
        <dbReference type="ARBA" id="ARBA00022692"/>
    </source>
</evidence>
<dbReference type="GO" id="GO:0005886">
    <property type="term" value="C:plasma membrane"/>
    <property type="evidence" value="ECO:0007669"/>
    <property type="project" value="UniProtKB-SubCell"/>
</dbReference>
<organism evidence="13 14">
    <name type="scientific">Saccharospirillum salsuginis</name>
    <dbReference type="NCBI Taxonomy" id="418750"/>
    <lineage>
        <taxon>Bacteria</taxon>
        <taxon>Pseudomonadati</taxon>
        <taxon>Pseudomonadota</taxon>
        <taxon>Gammaproteobacteria</taxon>
        <taxon>Oceanospirillales</taxon>
        <taxon>Saccharospirillaceae</taxon>
        <taxon>Saccharospirillum</taxon>
    </lineage>
</organism>
<comment type="subcellular location">
    <subcellularLocation>
        <location evidence="10">Cell inner membrane</location>
        <topology evidence="10">Multi-pass membrane protein</topology>
    </subcellularLocation>
    <subcellularLocation>
        <location evidence="1 9">Cell membrane</location>
        <topology evidence="1 9">Multi-pass membrane protein</topology>
    </subcellularLocation>
</comment>
<dbReference type="RefSeq" id="WP_189606864.1">
    <property type="nucleotide sequence ID" value="NZ_BMXR01000001.1"/>
</dbReference>
<feature type="region of interest" description="Disordered" evidence="11">
    <location>
        <begin position="1"/>
        <end position="20"/>
    </location>
</feature>
<feature type="transmembrane region" description="Helical" evidence="9">
    <location>
        <begin position="96"/>
        <end position="120"/>
    </location>
</feature>
<dbReference type="CDD" id="cd06261">
    <property type="entry name" value="TM_PBP2"/>
    <property type="match status" value="1"/>
</dbReference>
<evidence type="ECO:0000256" key="3">
    <source>
        <dbReference type="ARBA" id="ARBA00020515"/>
    </source>
</evidence>
<evidence type="ECO:0000256" key="8">
    <source>
        <dbReference type="ARBA" id="ARBA00023136"/>
    </source>
</evidence>
<proteinExistence type="inferred from homology"/>
<feature type="transmembrane region" description="Helical" evidence="9">
    <location>
        <begin position="27"/>
        <end position="56"/>
    </location>
</feature>
<comment type="function">
    <text evidence="10">Part of the ABC transporter complex UgpBAEC involved in sn-glycerol-3-phosphate (G3P) import. Probably responsible for the translocation of the substrate across the membrane.</text>
</comment>
<name>A0A918N601_9GAMM</name>
<feature type="compositionally biased region" description="Polar residues" evidence="11">
    <location>
        <begin position="1"/>
        <end position="10"/>
    </location>
</feature>
<keyword evidence="14" id="KW-1185">Reference proteome</keyword>
<sequence>MTSHENTLARTASEHDRSTSNTRFKPLLGRALSVTGYSVSSIVLLVYVLVVTYPLFWTVINSLKSTQEIYTSSWSLPSEWMFSNYVDAWNGGVSSYFLNSFIVSASSVGLTVYISALCAYGLIRYKGPAGNALLLFLIGGLLVSPEVSLVPLYELMQVTRFHDSYLALIVPYVAYRLPITILLVRAYFLTIPSELDEAAYIDGYSSWKIFHKIYLPLSKTILITAGVLTAYYTWNEFLFAIIFIDSDSLKTIPSGLMAFRDALQTNWGVLLAGLVISAIPLIVAFIFLQKSFIRGMISGSVKG</sequence>
<evidence type="ECO:0000256" key="10">
    <source>
        <dbReference type="RuleBase" id="RU363056"/>
    </source>
</evidence>
<evidence type="ECO:0000256" key="4">
    <source>
        <dbReference type="ARBA" id="ARBA00022448"/>
    </source>
</evidence>
<dbReference type="InterPro" id="IPR000515">
    <property type="entry name" value="MetI-like"/>
</dbReference>
<keyword evidence="6 9" id="KW-0812">Transmembrane</keyword>
<evidence type="ECO:0000256" key="1">
    <source>
        <dbReference type="ARBA" id="ARBA00004651"/>
    </source>
</evidence>
<feature type="transmembrane region" description="Helical" evidence="9">
    <location>
        <begin position="165"/>
        <end position="188"/>
    </location>
</feature>
<evidence type="ECO:0000256" key="7">
    <source>
        <dbReference type="ARBA" id="ARBA00022989"/>
    </source>
</evidence>